<gene>
    <name evidence="4" type="ORF">QQ002_01600</name>
</gene>
<dbReference type="Gene3D" id="3.40.1190.20">
    <property type="match status" value="1"/>
</dbReference>
<reference evidence="4 5" key="1">
    <citation type="submission" date="2023-06" db="EMBL/GenBank/DDBJ databases">
        <title>SYSU T0a273.</title>
        <authorList>
            <person name="Gao L."/>
            <person name="Fang B.-Z."/>
            <person name="Li W.-J."/>
        </authorList>
    </citation>
    <scope>NUCLEOTIDE SEQUENCE [LARGE SCALE GENOMIC DNA]</scope>
    <source>
        <strain evidence="4 5">SYSU T0a273</strain>
    </source>
</reference>
<accession>A0AB35MEP7</accession>
<sequence>MSDRVLVVGPTSENQLVALDALPRPEPHTVFARGHRTVLGGTSAGKALHLVDAGLSPTLLTTRGDDAAGDALMAQLRACGVDVREVRAEGPTERHLNLMAADGGRVSIYLQPSGPLPAEELRRARSVALAAMTDAAAVFLDLSDVGRALIPEATALAHEVWCDVHDYDGMDAFHRPFVDAADVLIMNRDRIRNPGSYLRDRIATGTTLAVCTLGADGALGATADGAMVRIAAPEVEVVDANGAGDAFAAGLMAFAVEVGGASRITGELLGQALEAGAAQSARAVGSAQISPLLERHGAG</sequence>
<comment type="caution">
    <text evidence="4">The sequence shown here is derived from an EMBL/GenBank/DDBJ whole genome shotgun (WGS) entry which is preliminary data.</text>
</comment>
<name>A0AB35MEP7_9MICO</name>
<dbReference type="PANTHER" id="PTHR10584:SF166">
    <property type="entry name" value="RIBOKINASE"/>
    <property type="match status" value="1"/>
</dbReference>
<evidence type="ECO:0000313" key="4">
    <source>
        <dbReference type="EMBL" id="MDN4482231.1"/>
    </source>
</evidence>
<dbReference type="InterPro" id="IPR029056">
    <property type="entry name" value="Ribokinase-like"/>
</dbReference>
<dbReference type="PANTHER" id="PTHR10584">
    <property type="entry name" value="SUGAR KINASE"/>
    <property type="match status" value="1"/>
</dbReference>
<evidence type="ECO:0000256" key="2">
    <source>
        <dbReference type="ARBA" id="ARBA00022777"/>
    </source>
</evidence>
<dbReference type="SUPFAM" id="SSF53613">
    <property type="entry name" value="Ribokinase-like"/>
    <property type="match status" value="1"/>
</dbReference>
<protein>
    <submittedName>
        <fullName evidence="4">Carbohydrate kinase family protein</fullName>
    </submittedName>
</protein>
<dbReference type="AlphaFoldDB" id="A0AB35MEP7"/>
<evidence type="ECO:0000313" key="5">
    <source>
        <dbReference type="Proteomes" id="UP001172756"/>
    </source>
</evidence>
<dbReference type="GO" id="GO:0016301">
    <property type="term" value="F:kinase activity"/>
    <property type="evidence" value="ECO:0007669"/>
    <property type="project" value="UniProtKB-KW"/>
</dbReference>
<evidence type="ECO:0000256" key="1">
    <source>
        <dbReference type="ARBA" id="ARBA00022679"/>
    </source>
</evidence>
<proteinExistence type="predicted"/>
<dbReference type="Pfam" id="PF00294">
    <property type="entry name" value="PfkB"/>
    <property type="match status" value="1"/>
</dbReference>
<dbReference type="RefSeq" id="WP_301159420.1">
    <property type="nucleotide sequence ID" value="NZ_JAUHQB010000001.1"/>
</dbReference>
<organism evidence="4 5">
    <name type="scientific">Demequina lignilytica</name>
    <dbReference type="NCBI Taxonomy" id="3051663"/>
    <lineage>
        <taxon>Bacteria</taxon>
        <taxon>Bacillati</taxon>
        <taxon>Actinomycetota</taxon>
        <taxon>Actinomycetes</taxon>
        <taxon>Micrococcales</taxon>
        <taxon>Demequinaceae</taxon>
        <taxon>Demequina</taxon>
    </lineage>
</organism>
<keyword evidence="2 4" id="KW-0418">Kinase</keyword>
<dbReference type="EMBL" id="JAUHQB010000001">
    <property type="protein sequence ID" value="MDN4482231.1"/>
    <property type="molecule type" value="Genomic_DNA"/>
</dbReference>
<feature type="domain" description="Carbohydrate kinase PfkB" evidence="3">
    <location>
        <begin position="4"/>
        <end position="286"/>
    </location>
</feature>
<keyword evidence="1" id="KW-0808">Transferase</keyword>
<dbReference type="InterPro" id="IPR011611">
    <property type="entry name" value="PfkB_dom"/>
</dbReference>
<evidence type="ECO:0000259" key="3">
    <source>
        <dbReference type="Pfam" id="PF00294"/>
    </source>
</evidence>
<dbReference type="Proteomes" id="UP001172756">
    <property type="component" value="Unassembled WGS sequence"/>
</dbReference>